<dbReference type="CDD" id="cd21664">
    <property type="entry name" value="SMP_C2CD2-like"/>
    <property type="match status" value="1"/>
</dbReference>
<protein>
    <recommendedName>
        <fullName evidence="3">C2 domain-containing protein</fullName>
    </recommendedName>
</protein>
<dbReference type="OrthoDB" id="9976063at2759"/>
<feature type="compositionally biased region" description="Polar residues" evidence="1">
    <location>
        <begin position="541"/>
        <end position="560"/>
    </location>
</feature>
<gene>
    <name evidence="4" type="ORF">BSL78_02281</name>
</gene>
<dbReference type="PANTHER" id="PTHR21119:SF5">
    <property type="entry name" value="C2 DOMAIN-CONTAINING PROTEIN"/>
    <property type="match status" value="1"/>
</dbReference>
<accession>A0A2G8LKM6</accession>
<comment type="caution">
    <text evidence="4">The sequence shown here is derived from an EMBL/GenBank/DDBJ whole genome shotgun (WGS) entry which is preliminary data.</text>
</comment>
<dbReference type="InterPro" id="IPR040885">
    <property type="entry name" value="SMP_C2CD2L"/>
</dbReference>
<dbReference type="EMBL" id="MRZV01000047">
    <property type="protein sequence ID" value="PIK60801.1"/>
    <property type="molecule type" value="Genomic_DNA"/>
</dbReference>
<dbReference type="InterPro" id="IPR000008">
    <property type="entry name" value="C2_dom"/>
</dbReference>
<dbReference type="InterPro" id="IPR039934">
    <property type="entry name" value="C2CD2/C2CD2L"/>
</dbReference>
<feature type="region of interest" description="Disordered" evidence="1">
    <location>
        <begin position="523"/>
        <end position="560"/>
    </location>
</feature>
<evidence type="ECO:0000256" key="1">
    <source>
        <dbReference type="SAM" id="MobiDB-lite"/>
    </source>
</evidence>
<dbReference type="Pfam" id="PF18696">
    <property type="entry name" value="SMP_C2CD2L"/>
    <property type="match status" value="1"/>
</dbReference>
<feature type="transmembrane region" description="Helical" evidence="2">
    <location>
        <begin position="35"/>
        <end position="54"/>
    </location>
</feature>
<proteinExistence type="predicted"/>
<evidence type="ECO:0000256" key="2">
    <source>
        <dbReference type="SAM" id="Phobius"/>
    </source>
</evidence>
<dbReference type="AlphaFoldDB" id="A0A2G8LKM6"/>
<dbReference type="STRING" id="307972.A0A2G8LKM6"/>
<dbReference type="InterPro" id="IPR035892">
    <property type="entry name" value="C2_domain_sf"/>
</dbReference>
<feature type="non-terminal residue" evidence="4">
    <location>
        <position position="560"/>
    </location>
</feature>
<dbReference type="PROSITE" id="PS50004">
    <property type="entry name" value="C2"/>
    <property type="match status" value="1"/>
</dbReference>
<sequence length="560" mass="61847">MTSSSSAEESGGSFLADVALFLHDIRMGNVNVLDVYFVFWILATVLVYLGFTLYDQAKAIKTRRKTELQNREVIVESRQTTSNTPSVYQSLYNDGYSQTSSPGCDFTHRPGGPSSGAYNNDWVNSIAQWIYSQQSLCTPQQVSSSWLKALNDEAKRQGSSVQVTFEAMALGPVPPKFSNITIETEPNNVLTVTCDLQAEGIDFGVFASQHTASTVKVSNCNATVQKLSGKVQCIIRTFGEDWHITATLEEDTVLHLKITPQITQNESVDIHAMEAIIRNAILSATFTTVIPTRALPKDMATLAWSRQKPSPPGTSPSERRSDVSGSNHVAAKVPQEPRLLVRVIKANNLQRHSAEFDGDPYCVVTLDQPFQRHKTNFIKNTTNPFWDEQFLFHIVNESGEITFEVHDRGHNDRFQGGTTLPLASIDRSRGSRHIIQLQSRPAQNDNVKGSIVLFLLFMQNPDVAKKPLSPSRKIEKKQMLAPDGTIITTVTTKTSRPKYLTANNNEIPTKVYTDRAQAIEHAAPMNGSMSPGSPDRDGYWTPTSGTASNGLSSQEVPQGK</sequence>
<dbReference type="SMART" id="SM00239">
    <property type="entry name" value="C2"/>
    <property type="match status" value="1"/>
</dbReference>
<evidence type="ECO:0000313" key="5">
    <source>
        <dbReference type="Proteomes" id="UP000230750"/>
    </source>
</evidence>
<dbReference type="PANTHER" id="PTHR21119">
    <property type="entry name" value="C2 DOMAIN-CONTAINING PROTEIN"/>
    <property type="match status" value="1"/>
</dbReference>
<organism evidence="4 5">
    <name type="scientific">Stichopus japonicus</name>
    <name type="common">Sea cucumber</name>
    <dbReference type="NCBI Taxonomy" id="307972"/>
    <lineage>
        <taxon>Eukaryota</taxon>
        <taxon>Metazoa</taxon>
        <taxon>Echinodermata</taxon>
        <taxon>Eleutherozoa</taxon>
        <taxon>Echinozoa</taxon>
        <taxon>Holothuroidea</taxon>
        <taxon>Aspidochirotacea</taxon>
        <taxon>Aspidochirotida</taxon>
        <taxon>Stichopodidae</taxon>
        <taxon>Apostichopus</taxon>
    </lineage>
</organism>
<dbReference type="Proteomes" id="UP000230750">
    <property type="component" value="Unassembled WGS sequence"/>
</dbReference>
<feature type="domain" description="C2" evidence="3">
    <location>
        <begin position="319"/>
        <end position="435"/>
    </location>
</feature>
<dbReference type="Gene3D" id="2.60.40.150">
    <property type="entry name" value="C2 domain"/>
    <property type="match status" value="1"/>
</dbReference>
<keyword evidence="2" id="KW-0812">Transmembrane</keyword>
<evidence type="ECO:0000313" key="4">
    <source>
        <dbReference type="EMBL" id="PIK60801.1"/>
    </source>
</evidence>
<reference evidence="4 5" key="1">
    <citation type="journal article" date="2017" name="PLoS Biol.">
        <title>The sea cucumber genome provides insights into morphological evolution and visceral regeneration.</title>
        <authorList>
            <person name="Zhang X."/>
            <person name="Sun L."/>
            <person name="Yuan J."/>
            <person name="Sun Y."/>
            <person name="Gao Y."/>
            <person name="Zhang L."/>
            <person name="Li S."/>
            <person name="Dai H."/>
            <person name="Hamel J.F."/>
            <person name="Liu C."/>
            <person name="Yu Y."/>
            <person name="Liu S."/>
            <person name="Lin W."/>
            <person name="Guo K."/>
            <person name="Jin S."/>
            <person name="Xu P."/>
            <person name="Storey K.B."/>
            <person name="Huan P."/>
            <person name="Zhang T."/>
            <person name="Zhou Y."/>
            <person name="Zhang J."/>
            <person name="Lin C."/>
            <person name="Li X."/>
            <person name="Xing L."/>
            <person name="Huo D."/>
            <person name="Sun M."/>
            <person name="Wang L."/>
            <person name="Mercier A."/>
            <person name="Li F."/>
            <person name="Yang H."/>
            <person name="Xiang J."/>
        </authorList>
    </citation>
    <scope>NUCLEOTIDE SEQUENCE [LARGE SCALE GENOMIC DNA]</scope>
    <source>
        <strain evidence="4">Shaxun</strain>
        <tissue evidence="4">Muscle</tissue>
    </source>
</reference>
<keyword evidence="2" id="KW-1133">Transmembrane helix</keyword>
<feature type="region of interest" description="Disordered" evidence="1">
    <location>
        <begin position="303"/>
        <end position="330"/>
    </location>
</feature>
<dbReference type="Pfam" id="PF00168">
    <property type="entry name" value="C2"/>
    <property type="match status" value="1"/>
</dbReference>
<evidence type="ECO:0000259" key="3">
    <source>
        <dbReference type="PROSITE" id="PS50004"/>
    </source>
</evidence>
<dbReference type="SUPFAM" id="SSF49562">
    <property type="entry name" value="C2 domain (Calcium/lipid-binding domain, CaLB)"/>
    <property type="match status" value="1"/>
</dbReference>
<name>A0A2G8LKM6_STIJA</name>
<keyword evidence="2" id="KW-0472">Membrane</keyword>
<keyword evidence="5" id="KW-1185">Reference proteome</keyword>